<dbReference type="InterPro" id="IPR013320">
    <property type="entry name" value="ConA-like_dom_sf"/>
</dbReference>
<dbReference type="InterPro" id="IPR000757">
    <property type="entry name" value="Beta-glucanase-like"/>
</dbReference>
<keyword evidence="5" id="KW-1185">Reference proteome</keyword>
<evidence type="ECO:0000259" key="3">
    <source>
        <dbReference type="PROSITE" id="PS51762"/>
    </source>
</evidence>
<dbReference type="RefSeq" id="WP_106053381.1">
    <property type="nucleotide sequence ID" value="NZ_VUNS01000018.1"/>
</dbReference>
<dbReference type="SUPFAM" id="SSF49899">
    <property type="entry name" value="Concanavalin A-like lectins/glucanases"/>
    <property type="match status" value="1"/>
</dbReference>
<keyword evidence="2" id="KW-0732">Signal</keyword>
<keyword evidence="4" id="KW-0378">Hydrolase</keyword>
<comment type="caution">
    <text evidence="4">The sequence shown here is derived from an EMBL/GenBank/DDBJ whole genome shotgun (WGS) entry which is preliminary data.</text>
</comment>
<organism evidence="4 5">
    <name type="scientific">Victivallis lenta</name>
    <dbReference type="NCBI Taxonomy" id="2606640"/>
    <lineage>
        <taxon>Bacteria</taxon>
        <taxon>Pseudomonadati</taxon>
        <taxon>Lentisphaerota</taxon>
        <taxon>Lentisphaeria</taxon>
        <taxon>Victivallales</taxon>
        <taxon>Victivallaceae</taxon>
        <taxon>Victivallis</taxon>
    </lineage>
</organism>
<name>A0A844G5H9_9BACT</name>
<comment type="similarity">
    <text evidence="1">Belongs to the glycosyl hydrolase 16 family.</text>
</comment>
<sequence length="291" mass="33332">MKTTIFALAAIGVAAALTLPAGEVSPEPAGPGWKLVWSDEFDIDGAPNPANWRYEYQGFLRNKEEQWYTNSPENIFVKDGMLHIVARLEKEKKPNPNYREGSENWKENRRFIEITSAGIVSNGRAEFKYGRIVMRARMPKGAGLWPAFWTIGADPEKRRNWPDNGEIDIVEYVGRNPHEKSWMQGALHWQSPEGKYRQKNGKYADRPELTDGFHLYGIDWNRDKIDFFVDDRVFLSIPIEQCGSEAYNAFRVPHFLLLNLAVGGMLGGKVDRSALPAEYLVDYVRVYQKTE</sequence>
<dbReference type="PANTHER" id="PTHR10963">
    <property type="entry name" value="GLYCOSYL HYDROLASE-RELATED"/>
    <property type="match status" value="1"/>
</dbReference>
<dbReference type="GO" id="GO:0004553">
    <property type="term" value="F:hydrolase activity, hydrolyzing O-glycosyl compounds"/>
    <property type="evidence" value="ECO:0007669"/>
    <property type="project" value="InterPro"/>
</dbReference>
<dbReference type="AlphaFoldDB" id="A0A844G5H9"/>
<dbReference type="GO" id="GO:0005975">
    <property type="term" value="P:carbohydrate metabolic process"/>
    <property type="evidence" value="ECO:0007669"/>
    <property type="project" value="InterPro"/>
</dbReference>
<accession>A0A844G5H9</accession>
<dbReference type="CDD" id="cd08023">
    <property type="entry name" value="GH16_laminarinase_like"/>
    <property type="match status" value="1"/>
</dbReference>
<dbReference type="Pfam" id="PF00722">
    <property type="entry name" value="Glyco_hydro_16"/>
    <property type="match status" value="1"/>
</dbReference>
<feature type="domain" description="GH16" evidence="3">
    <location>
        <begin position="18"/>
        <end position="291"/>
    </location>
</feature>
<evidence type="ECO:0000256" key="2">
    <source>
        <dbReference type="SAM" id="SignalP"/>
    </source>
</evidence>
<dbReference type="Proteomes" id="UP000435649">
    <property type="component" value="Unassembled WGS sequence"/>
</dbReference>
<dbReference type="PANTHER" id="PTHR10963:SF55">
    <property type="entry name" value="GLYCOSIDE HYDROLASE FAMILY 16 PROTEIN"/>
    <property type="match status" value="1"/>
</dbReference>
<dbReference type="EMBL" id="VUNS01000018">
    <property type="protein sequence ID" value="MST98403.1"/>
    <property type="molecule type" value="Genomic_DNA"/>
</dbReference>
<gene>
    <name evidence="4" type="ORF">FYJ85_15280</name>
</gene>
<evidence type="ECO:0000256" key="1">
    <source>
        <dbReference type="ARBA" id="ARBA00006865"/>
    </source>
</evidence>
<feature type="signal peptide" evidence="2">
    <location>
        <begin position="1"/>
        <end position="21"/>
    </location>
</feature>
<dbReference type="InterPro" id="IPR050546">
    <property type="entry name" value="Glycosyl_Hydrlase_16"/>
</dbReference>
<dbReference type="PROSITE" id="PS51762">
    <property type="entry name" value="GH16_2"/>
    <property type="match status" value="1"/>
</dbReference>
<proteinExistence type="inferred from homology"/>
<evidence type="ECO:0000313" key="4">
    <source>
        <dbReference type="EMBL" id="MST98403.1"/>
    </source>
</evidence>
<reference evidence="4 5" key="1">
    <citation type="submission" date="2019-08" db="EMBL/GenBank/DDBJ databases">
        <title>In-depth cultivation of the pig gut microbiome towards novel bacterial diversity and tailored functional studies.</title>
        <authorList>
            <person name="Wylensek D."/>
            <person name="Hitch T.C.A."/>
            <person name="Clavel T."/>
        </authorList>
    </citation>
    <scope>NUCLEOTIDE SEQUENCE [LARGE SCALE GENOMIC DNA]</scope>
    <source>
        <strain evidence="4 5">BBE-744-WT-12</strain>
    </source>
</reference>
<protein>
    <submittedName>
        <fullName evidence="4">Glycoside hydrolase family 16 protein</fullName>
    </submittedName>
</protein>
<feature type="chain" id="PRO_5032349012" evidence="2">
    <location>
        <begin position="22"/>
        <end position="291"/>
    </location>
</feature>
<dbReference type="Gene3D" id="2.60.120.200">
    <property type="match status" value="1"/>
</dbReference>
<evidence type="ECO:0000313" key="5">
    <source>
        <dbReference type="Proteomes" id="UP000435649"/>
    </source>
</evidence>